<evidence type="ECO:0000256" key="3">
    <source>
        <dbReference type="ARBA" id="ARBA00023163"/>
    </source>
</evidence>
<keyword evidence="2" id="KW-0238">DNA-binding</keyword>
<dbReference type="InterPro" id="IPR011051">
    <property type="entry name" value="RmlC_Cupin_sf"/>
</dbReference>
<dbReference type="Pfam" id="PF12833">
    <property type="entry name" value="HTH_18"/>
    <property type="match status" value="1"/>
</dbReference>
<evidence type="ECO:0000313" key="6">
    <source>
        <dbReference type="Proteomes" id="UP001429357"/>
    </source>
</evidence>
<dbReference type="PANTHER" id="PTHR43280">
    <property type="entry name" value="ARAC-FAMILY TRANSCRIPTIONAL REGULATOR"/>
    <property type="match status" value="1"/>
</dbReference>
<dbReference type="Gene3D" id="1.10.10.60">
    <property type="entry name" value="Homeodomain-like"/>
    <property type="match status" value="2"/>
</dbReference>
<evidence type="ECO:0000256" key="2">
    <source>
        <dbReference type="ARBA" id="ARBA00023125"/>
    </source>
</evidence>
<accession>A0ABV0F1R5</accession>
<feature type="domain" description="HTH araC/xylS-type" evidence="4">
    <location>
        <begin position="185"/>
        <end position="283"/>
    </location>
</feature>
<dbReference type="SUPFAM" id="SSF46689">
    <property type="entry name" value="Homeodomain-like"/>
    <property type="match status" value="2"/>
</dbReference>
<dbReference type="Gene3D" id="2.60.120.10">
    <property type="entry name" value="Jelly Rolls"/>
    <property type="match status" value="1"/>
</dbReference>
<dbReference type="InterPro" id="IPR018062">
    <property type="entry name" value="HTH_AraC-typ_CS"/>
</dbReference>
<name>A0ABV0F1R5_9ENTE</name>
<dbReference type="Proteomes" id="UP001429357">
    <property type="component" value="Unassembled WGS sequence"/>
</dbReference>
<keyword evidence="3" id="KW-0804">Transcription</keyword>
<dbReference type="PANTHER" id="PTHR43280:SF28">
    <property type="entry name" value="HTH-TYPE TRANSCRIPTIONAL ACTIVATOR RHAS"/>
    <property type="match status" value="1"/>
</dbReference>
<gene>
    <name evidence="5" type="ORF">BAU18_000685</name>
</gene>
<comment type="caution">
    <text evidence="5">The sequence shown here is derived from an EMBL/GenBank/DDBJ whole genome shotgun (WGS) entry which is preliminary data.</text>
</comment>
<keyword evidence="1" id="KW-0805">Transcription regulation</keyword>
<evidence type="ECO:0000313" key="5">
    <source>
        <dbReference type="EMBL" id="MEO1781106.1"/>
    </source>
</evidence>
<dbReference type="InterPro" id="IPR020449">
    <property type="entry name" value="Tscrpt_reg_AraC-type_HTH"/>
</dbReference>
<dbReference type="PRINTS" id="PR00032">
    <property type="entry name" value="HTHARAC"/>
</dbReference>
<evidence type="ECO:0000259" key="4">
    <source>
        <dbReference type="PROSITE" id="PS01124"/>
    </source>
</evidence>
<reference evidence="5" key="2">
    <citation type="submission" date="2024-02" db="EMBL/GenBank/DDBJ databases">
        <title>The Genome Sequence of Enterococcus diestrammenae JM9A.</title>
        <authorList>
            <person name="Earl A."/>
            <person name="Manson A."/>
            <person name="Gilmore M."/>
            <person name="Sanders J."/>
            <person name="Shea T."/>
            <person name="Howe W."/>
            <person name="Livny J."/>
            <person name="Cuomo C."/>
            <person name="Neafsey D."/>
            <person name="Birren B."/>
        </authorList>
    </citation>
    <scope>NUCLEOTIDE SEQUENCE</scope>
    <source>
        <strain evidence="5">JM9A</strain>
    </source>
</reference>
<keyword evidence="6" id="KW-1185">Reference proteome</keyword>
<dbReference type="SUPFAM" id="SSF51182">
    <property type="entry name" value="RmlC-like cupins"/>
    <property type="match status" value="1"/>
</dbReference>
<organism evidence="5 6">
    <name type="scientific">Enterococcus diestrammenae</name>
    <dbReference type="NCBI Taxonomy" id="1155073"/>
    <lineage>
        <taxon>Bacteria</taxon>
        <taxon>Bacillati</taxon>
        <taxon>Bacillota</taxon>
        <taxon>Bacilli</taxon>
        <taxon>Lactobacillales</taxon>
        <taxon>Enterococcaceae</taxon>
        <taxon>Enterococcus</taxon>
    </lineage>
</organism>
<dbReference type="InterPro" id="IPR009057">
    <property type="entry name" value="Homeodomain-like_sf"/>
</dbReference>
<proteinExistence type="predicted"/>
<dbReference type="PROSITE" id="PS00041">
    <property type="entry name" value="HTH_ARAC_FAMILY_1"/>
    <property type="match status" value="1"/>
</dbReference>
<dbReference type="InterPro" id="IPR003313">
    <property type="entry name" value="AraC-bd"/>
</dbReference>
<dbReference type="RefSeq" id="WP_161870717.1">
    <property type="nucleotide sequence ID" value="NZ_MAEI02000001.1"/>
</dbReference>
<dbReference type="Pfam" id="PF02311">
    <property type="entry name" value="AraC_binding"/>
    <property type="match status" value="1"/>
</dbReference>
<reference evidence="5" key="1">
    <citation type="submission" date="2016-06" db="EMBL/GenBank/DDBJ databases">
        <authorList>
            <person name="Van Tyne D."/>
        </authorList>
    </citation>
    <scope>NUCLEOTIDE SEQUENCE</scope>
    <source>
        <strain evidence="5">JM9A</strain>
    </source>
</reference>
<sequence>MTLFTPQQQSVRITAFYAISLREFSMAPHHHEACEIMLVTKGHCQVLVGETEVELHPNEFVFLDQNIRHQLTIKESEPCNLLNLEFLPTPNLASDSLSIRRATEVSASFQQLCRRPEKYPLVAKDSRSLSSSLKALIHLLTTYPPQAGWDEETAYIGELLFNRMLLELCHCLNSDEKPQGSQHLNAALKYIREHLTENLRVQQIAEAIGINKSYLHLLFSKQLNITVNDYINRERIKLSCYLLTTSDLPLVEIALQCGFNSRQHFAGTFRKFFDMTPRDYRKLHQGDKTMANSGGQYRLEQDWHWIRMGNG</sequence>
<dbReference type="EMBL" id="MAEI02000001">
    <property type="protein sequence ID" value="MEO1781106.1"/>
    <property type="molecule type" value="Genomic_DNA"/>
</dbReference>
<dbReference type="InterPro" id="IPR014710">
    <property type="entry name" value="RmlC-like_jellyroll"/>
</dbReference>
<dbReference type="PROSITE" id="PS01124">
    <property type="entry name" value="HTH_ARAC_FAMILY_2"/>
    <property type="match status" value="1"/>
</dbReference>
<dbReference type="InterPro" id="IPR018060">
    <property type="entry name" value="HTH_AraC"/>
</dbReference>
<evidence type="ECO:0000256" key="1">
    <source>
        <dbReference type="ARBA" id="ARBA00023015"/>
    </source>
</evidence>
<dbReference type="SMART" id="SM00342">
    <property type="entry name" value="HTH_ARAC"/>
    <property type="match status" value="1"/>
</dbReference>
<protein>
    <recommendedName>
        <fullName evidence="4">HTH araC/xylS-type domain-containing protein</fullName>
    </recommendedName>
</protein>